<keyword evidence="5" id="KW-1185">Reference proteome</keyword>
<dbReference type="PANTHER" id="PTHR35272:SF3">
    <property type="entry name" value="THIOL:DISULFIDE INTERCHANGE PROTEIN DSBC"/>
    <property type="match status" value="1"/>
</dbReference>
<dbReference type="SUPFAM" id="SSF52833">
    <property type="entry name" value="Thioredoxin-like"/>
    <property type="match status" value="1"/>
</dbReference>
<feature type="domain" description="Copper resistance protein ScsC N-terminal" evidence="3">
    <location>
        <begin position="32"/>
        <end position="65"/>
    </location>
</feature>
<feature type="chain" id="PRO_5046793764" evidence="1">
    <location>
        <begin position="18"/>
        <end position="250"/>
    </location>
</feature>
<name>A0ABW4E1G4_9RHOB</name>
<protein>
    <submittedName>
        <fullName evidence="4">DsbA family protein</fullName>
    </submittedName>
</protein>
<dbReference type="InterPro" id="IPR051470">
    <property type="entry name" value="Thiol:disulfide_interchange"/>
</dbReference>
<evidence type="ECO:0000259" key="2">
    <source>
        <dbReference type="Pfam" id="PF01323"/>
    </source>
</evidence>
<dbReference type="InterPro" id="IPR001853">
    <property type="entry name" value="DSBA-like_thioredoxin_dom"/>
</dbReference>
<evidence type="ECO:0000259" key="3">
    <source>
        <dbReference type="Pfam" id="PF18312"/>
    </source>
</evidence>
<evidence type="ECO:0000313" key="4">
    <source>
        <dbReference type="EMBL" id="MFD1482524.1"/>
    </source>
</evidence>
<evidence type="ECO:0000313" key="5">
    <source>
        <dbReference type="Proteomes" id="UP001597302"/>
    </source>
</evidence>
<feature type="signal peptide" evidence="1">
    <location>
        <begin position="1"/>
        <end position="17"/>
    </location>
</feature>
<dbReference type="CDD" id="cd03023">
    <property type="entry name" value="DsbA_Com1_like"/>
    <property type="match status" value="1"/>
</dbReference>
<dbReference type="Proteomes" id="UP001597302">
    <property type="component" value="Unassembled WGS sequence"/>
</dbReference>
<feature type="domain" description="DSBA-like thioredoxin" evidence="2">
    <location>
        <begin position="98"/>
        <end position="233"/>
    </location>
</feature>
<keyword evidence="1" id="KW-0732">Signal</keyword>
<dbReference type="Pfam" id="PF01323">
    <property type="entry name" value="DSBA"/>
    <property type="match status" value="1"/>
</dbReference>
<dbReference type="Gene3D" id="3.40.30.10">
    <property type="entry name" value="Glutaredoxin"/>
    <property type="match status" value="1"/>
</dbReference>
<gene>
    <name evidence="4" type="ORF">ACFQ5P_14600</name>
</gene>
<evidence type="ECO:0000256" key="1">
    <source>
        <dbReference type="SAM" id="SignalP"/>
    </source>
</evidence>
<comment type="caution">
    <text evidence="4">The sequence shown here is derived from an EMBL/GenBank/DDBJ whole genome shotgun (WGS) entry which is preliminary data.</text>
</comment>
<proteinExistence type="predicted"/>
<organism evidence="4 5">
    <name type="scientific">Paracoccus nototheniae</name>
    <dbReference type="NCBI Taxonomy" id="2489002"/>
    <lineage>
        <taxon>Bacteria</taxon>
        <taxon>Pseudomonadati</taxon>
        <taxon>Pseudomonadota</taxon>
        <taxon>Alphaproteobacteria</taxon>
        <taxon>Rhodobacterales</taxon>
        <taxon>Paracoccaceae</taxon>
        <taxon>Paracoccus</taxon>
    </lineage>
</organism>
<dbReference type="RefSeq" id="WP_131575017.1">
    <property type="nucleotide sequence ID" value="NZ_CBCSAJ010000018.1"/>
</dbReference>
<dbReference type="InterPro" id="IPR041205">
    <property type="entry name" value="ScsC_N"/>
</dbReference>
<dbReference type="PANTHER" id="PTHR35272">
    <property type="entry name" value="THIOL:DISULFIDE INTERCHANGE PROTEIN DSBC-RELATED"/>
    <property type="match status" value="1"/>
</dbReference>
<reference evidence="5" key="1">
    <citation type="journal article" date="2019" name="Int. J. Syst. Evol. Microbiol.">
        <title>The Global Catalogue of Microorganisms (GCM) 10K type strain sequencing project: providing services to taxonomists for standard genome sequencing and annotation.</title>
        <authorList>
            <consortium name="The Broad Institute Genomics Platform"/>
            <consortium name="The Broad Institute Genome Sequencing Center for Infectious Disease"/>
            <person name="Wu L."/>
            <person name="Ma J."/>
        </authorList>
    </citation>
    <scope>NUCLEOTIDE SEQUENCE [LARGE SCALE GENOMIC DNA]</scope>
    <source>
        <strain evidence="5">CCM 8875</strain>
    </source>
</reference>
<dbReference type="InterPro" id="IPR036249">
    <property type="entry name" value="Thioredoxin-like_sf"/>
</dbReference>
<dbReference type="EMBL" id="JBHTOQ010000028">
    <property type="protein sequence ID" value="MFD1482524.1"/>
    <property type="molecule type" value="Genomic_DNA"/>
</dbReference>
<accession>A0ABW4E1G4</accession>
<sequence>MTRLTAALLLGASTALATPALSFDIGAMSDDEKAAFGQAVRDYLMENPEVLVESINVLDARQAEAGVANDRDLIAANADALFQDGHSWVGGNPDGDLTVVEFMDYRCTYCRQAHQQVLDAVEEDGNIRLIMKEFPVLGEDSETSSRFAIAVLQIAGDDAYAKAHDALMTLRPSPTPEALQGIAQDIGVDADAVMAQMPTDAVTSVLLENRQLGQTMGVQGTPAFVIGDTMLRGMPQAGVGPTIARIRESM</sequence>
<dbReference type="Pfam" id="PF18312">
    <property type="entry name" value="ScsC_N"/>
    <property type="match status" value="1"/>
</dbReference>